<name>A0A5B7DIQ5_PORTR</name>
<accession>A0A5B7DIQ5</accession>
<evidence type="ECO:0000313" key="3">
    <source>
        <dbReference type="Proteomes" id="UP000324222"/>
    </source>
</evidence>
<gene>
    <name evidence="2" type="ORF">E2C01_013988</name>
</gene>
<evidence type="ECO:0000256" key="1">
    <source>
        <dbReference type="SAM" id="MobiDB-lite"/>
    </source>
</evidence>
<evidence type="ECO:0000313" key="2">
    <source>
        <dbReference type="EMBL" id="MPC21015.1"/>
    </source>
</evidence>
<comment type="caution">
    <text evidence="2">The sequence shown here is derived from an EMBL/GenBank/DDBJ whole genome shotgun (WGS) entry which is preliminary data.</text>
</comment>
<keyword evidence="3" id="KW-1185">Reference proteome</keyword>
<feature type="region of interest" description="Disordered" evidence="1">
    <location>
        <begin position="88"/>
        <end position="123"/>
    </location>
</feature>
<proteinExistence type="predicted"/>
<dbReference type="AlphaFoldDB" id="A0A5B7DIQ5"/>
<reference evidence="2 3" key="1">
    <citation type="submission" date="2019-05" db="EMBL/GenBank/DDBJ databases">
        <title>Another draft genome of Portunus trituberculatus and its Hox gene families provides insights of decapod evolution.</title>
        <authorList>
            <person name="Jeong J.-H."/>
            <person name="Song I."/>
            <person name="Kim S."/>
            <person name="Choi T."/>
            <person name="Kim D."/>
            <person name="Ryu S."/>
            <person name="Kim W."/>
        </authorList>
    </citation>
    <scope>NUCLEOTIDE SEQUENCE [LARGE SCALE GENOMIC DNA]</scope>
    <source>
        <tissue evidence="2">Muscle</tissue>
    </source>
</reference>
<protein>
    <submittedName>
        <fullName evidence="2">Uncharacterized protein</fullName>
    </submittedName>
</protein>
<organism evidence="2 3">
    <name type="scientific">Portunus trituberculatus</name>
    <name type="common">Swimming crab</name>
    <name type="synonym">Neptunus trituberculatus</name>
    <dbReference type="NCBI Taxonomy" id="210409"/>
    <lineage>
        <taxon>Eukaryota</taxon>
        <taxon>Metazoa</taxon>
        <taxon>Ecdysozoa</taxon>
        <taxon>Arthropoda</taxon>
        <taxon>Crustacea</taxon>
        <taxon>Multicrustacea</taxon>
        <taxon>Malacostraca</taxon>
        <taxon>Eumalacostraca</taxon>
        <taxon>Eucarida</taxon>
        <taxon>Decapoda</taxon>
        <taxon>Pleocyemata</taxon>
        <taxon>Brachyura</taxon>
        <taxon>Eubrachyura</taxon>
        <taxon>Portunoidea</taxon>
        <taxon>Portunidae</taxon>
        <taxon>Portuninae</taxon>
        <taxon>Portunus</taxon>
    </lineage>
</organism>
<dbReference type="Proteomes" id="UP000324222">
    <property type="component" value="Unassembled WGS sequence"/>
</dbReference>
<dbReference type="EMBL" id="VSRR010000934">
    <property type="protein sequence ID" value="MPC21015.1"/>
    <property type="molecule type" value="Genomic_DNA"/>
</dbReference>
<sequence>MGALRLTLTHRAAPHLTDNEQPPVTHEIPGLEAAEVRVCPPRCIPKLQTAAAALSCGGYRRRQDFLRDESDALSLHIPIQNGTPLSLTGPLCSSGRRAAPDDSRGRKALRLPLVPVKGPSGRA</sequence>